<sequence length="132" mass="14143">MPYRRAGDTPDVAPRHRHHDDEVLRLVTDACAQVLGGPVRYGGGDAADDGTRAAAFDPRRAFRDAGLTSMGAVELRNRLATAPGSPLRVLASITPRPWPGRTSGGPADRRPEPSAARPRDRATVDGPGDDRW</sequence>
<feature type="compositionally biased region" description="Basic and acidic residues" evidence="1">
    <location>
        <begin position="107"/>
        <end position="132"/>
    </location>
</feature>
<evidence type="ECO:0000256" key="1">
    <source>
        <dbReference type="SAM" id="MobiDB-lite"/>
    </source>
</evidence>
<dbReference type="Gene3D" id="1.10.1200.10">
    <property type="entry name" value="ACP-like"/>
    <property type="match status" value="1"/>
</dbReference>
<accession>A0A7U9Q249</accession>
<reference evidence="2 3" key="1">
    <citation type="submission" date="2018-11" db="EMBL/GenBank/DDBJ databases">
        <title>Whole genome sequence of Streptomyces chrestomyceticus NBRC 13444(T).</title>
        <authorList>
            <person name="Komaki H."/>
            <person name="Tamura T."/>
        </authorList>
    </citation>
    <scope>NUCLEOTIDE SEQUENCE [LARGE SCALE GENOMIC DNA]</scope>
    <source>
        <strain evidence="2 3">NBRC 13444</strain>
    </source>
</reference>
<dbReference type="SUPFAM" id="SSF47336">
    <property type="entry name" value="ACP-like"/>
    <property type="match status" value="1"/>
</dbReference>
<protein>
    <submittedName>
        <fullName evidence="2">Polyketide synthase</fullName>
    </submittedName>
</protein>
<comment type="caution">
    <text evidence="2">The sequence shown here is derived from an EMBL/GenBank/DDBJ whole genome shotgun (WGS) entry which is preliminary data.</text>
</comment>
<name>A0A7U9Q249_9ACTN</name>
<dbReference type="AlphaFoldDB" id="A0A7U9Q249"/>
<dbReference type="EMBL" id="BHZC01000001">
    <property type="protein sequence ID" value="GCD40343.1"/>
    <property type="molecule type" value="Genomic_DNA"/>
</dbReference>
<evidence type="ECO:0000313" key="3">
    <source>
        <dbReference type="Proteomes" id="UP000287830"/>
    </source>
</evidence>
<organism evidence="2 3">
    <name type="scientific">Streptomyces chrestomyceticus JCM 4735</name>
    <dbReference type="NCBI Taxonomy" id="1306181"/>
    <lineage>
        <taxon>Bacteria</taxon>
        <taxon>Bacillati</taxon>
        <taxon>Actinomycetota</taxon>
        <taxon>Actinomycetes</taxon>
        <taxon>Kitasatosporales</taxon>
        <taxon>Streptomycetaceae</taxon>
        <taxon>Streptomyces</taxon>
    </lineage>
</organism>
<feature type="region of interest" description="Disordered" evidence="1">
    <location>
        <begin position="83"/>
        <end position="132"/>
    </location>
</feature>
<dbReference type="InterPro" id="IPR036736">
    <property type="entry name" value="ACP-like_sf"/>
</dbReference>
<dbReference type="Proteomes" id="UP000287830">
    <property type="component" value="Unassembled WGS sequence"/>
</dbReference>
<evidence type="ECO:0000313" key="2">
    <source>
        <dbReference type="EMBL" id="GCD40343.1"/>
    </source>
</evidence>
<proteinExistence type="predicted"/>
<gene>
    <name evidence="2" type="ORF">OEIGOIKO_08203</name>
</gene>